<dbReference type="GO" id="GO:0004803">
    <property type="term" value="F:transposase activity"/>
    <property type="evidence" value="ECO:0007669"/>
    <property type="project" value="InterPro"/>
</dbReference>
<dbReference type="GO" id="GO:0006313">
    <property type="term" value="P:DNA transposition"/>
    <property type="evidence" value="ECO:0007669"/>
    <property type="project" value="InterPro"/>
</dbReference>
<dbReference type="Proteomes" id="UP000479132">
    <property type="component" value="Unassembled WGS sequence"/>
</dbReference>
<evidence type="ECO:0000259" key="1">
    <source>
        <dbReference type="Pfam" id="PF02371"/>
    </source>
</evidence>
<dbReference type="EMBL" id="JAALLS010000019">
    <property type="protein sequence ID" value="NGP89368.1"/>
    <property type="molecule type" value="Genomic_DNA"/>
</dbReference>
<accession>A0A6M1SZS9</accession>
<sequence>MAEEHYKRRLAALLTILGIGRETAILLLCITDGFLRFPSARQLASYVCYLAVRKQNEQGRARCVLCLLFKTFI</sequence>
<proteinExistence type="predicted"/>
<keyword evidence="3" id="KW-1185">Reference proteome</keyword>
<evidence type="ECO:0000313" key="2">
    <source>
        <dbReference type="EMBL" id="NGP89368.1"/>
    </source>
</evidence>
<gene>
    <name evidence="2" type="ORF">G3569_13500</name>
</gene>
<name>A0A6M1SZS9_9BACT</name>
<feature type="domain" description="Transposase IS116/IS110/IS902 C-terminal" evidence="1">
    <location>
        <begin position="12"/>
        <end position="49"/>
    </location>
</feature>
<dbReference type="AlphaFoldDB" id="A0A6M1SZS9"/>
<dbReference type="Pfam" id="PF02371">
    <property type="entry name" value="Transposase_20"/>
    <property type="match status" value="1"/>
</dbReference>
<organism evidence="2 3">
    <name type="scientific">Fodinibius halophilus</name>
    <dbReference type="NCBI Taxonomy" id="1736908"/>
    <lineage>
        <taxon>Bacteria</taxon>
        <taxon>Pseudomonadati</taxon>
        <taxon>Balneolota</taxon>
        <taxon>Balneolia</taxon>
        <taxon>Balneolales</taxon>
        <taxon>Balneolaceae</taxon>
        <taxon>Fodinibius</taxon>
    </lineage>
</organism>
<protein>
    <submittedName>
        <fullName evidence="2">IS110 family transposase</fullName>
    </submittedName>
</protein>
<reference evidence="2 3" key="1">
    <citation type="submission" date="2020-02" db="EMBL/GenBank/DDBJ databases">
        <title>Aliifodinibius halophilus 2W32, complete genome.</title>
        <authorList>
            <person name="Li Y."/>
            <person name="Wu S."/>
        </authorList>
    </citation>
    <scope>NUCLEOTIDE SEQUENCE [LARGE SCALE GENOMIC DNA]</scope>
    <source>
        <strain evidence="2 3">2W32</strain>
    </source>
</reference>
<dbReference type="GO" id="GO:0003677">
    <property type="term" value="F:DNA binding"/>
    <property type="evidence" value="ECO:0007669"/>
    <property type="project" value="InterPro"/>
</dbReference>
<evidence type="ECO:0000313" key="3">
    <source>
        <dbReference type="Proteomes" id="UP000479132"/>
    </source>
</evidence>
<dbReference type="InterPro" id="IPR003346">
    <property type="entry name" value="Transposase_20"/>
</dbReference>
<comment type="caution">
    <text evidence="2">The sequence shown here is derived from an EMBL/GenBank/DDBJ whole genome shotgun (WGS) entry which is preliminary data.</text>
</comment>